<dbReference type="SUPFAM" id="SSF52540">
    <property type="entry name" value="P-loop containing nucleoside triphosphate hydrolases"/>
    <property type="match status" value="1"/>
</dbReference>
<name>A0ABQ5RZS7_9CHLO</name>
<protein>
    <submittedName>
        <fullName evidence="2">Uncharacterized protein</fullName>
    </submittedName>
</protein>
<evidence type="ECO:0000313" key="3">
    <source>
        <dbReference type="Proteomes" id="UP001165090"/>
    </source>
</evidence>
<reference evidence="2 3" key="1">
    <citation type="journal article" date="2023" name="IScience">
        <title>Expanded male sex-determining region conserved during the evolution of homothallism in the green alga Volvox.</title>
        <authorList>
            <person name="Yamamoto K."/>
            <person name="Matsuzaki R."/>
            <person name="Mahakham W."/>
            <person name="Heman W."/>
            <person name="Sekimoto H."/>
            <person name="Kawachi M."/>
            <person name="Minakuchi Y."/>
            <person name="Toyoda A."/>
            <person name="Nozaki H."/>
        </authorList>
    </citation>
    <scope>NUCLEOTIDE SEQUENCE [LARGE SCALE GENOMIC DNA]</scope>
    <source>
        <strain evidence="2 3">NIES-4468</strain>
    </source>
</reference>
<feature type="compositionally biased region" description="Low complexity" evidence="1">
    <location>
        <begin position="154"/>
        <end position="164"/>
    </location>
</feature>
<dbReference type="Pfam" id="PF13671">
    <property type="entry name" value="AAA_33"/>
    <property type="match status" value="1"/>
</dbReference>
<evidence type="ECO:0000256" key="1">
    <source>
        <dbReference type="SAM" id="MobiDB-lite"/>
    </source>
</evidence>
<dbReference type="PANTHER" id="PTHR37807:SF3">
    <property type="entry name" value="OS07G0160300 PROTEIN"/>
    <property type="match status" value="1"/>
</dbReference>
<evidence type="ECO:0000313" key="2">
    <source>
        <dbReference type="EMBL" id="GLI63150.1"/>
    </source>
</evidence>
<proteinExistence type="predicted"/>
<sequence length="316" mass="34071">MIPQQLLILVKGLPGCGKSTIAEALASALQCPLVDKDDARDCFQPQIAQAPDIDWNALSYDVMFRIAERQLALGLSVVLDCPFARRQLYDQACQLACRVATLRGSLGRDPVMPPAALPGNTAAIIGLAAPEVNARLADREIAPAEEAAARGKTASPVAPMASEAAAEKAGEGDVKAASDAEVADADTDAREATIMAASTVGDRTTRRSDSGSTIKVVVVDVECEDEAVWRRRLEARGDCDRGTDREHKPCRWEELQGIIQRYGGSWTWSTDGSTALPYHIRICTASSNLGQCVRQVLNYLESHMLVRIRIEEGRAV</sequence>
<feature type="compositionally biased region" description="Basic and acidic residues" evidence="1">
    <location>
        <begin position="165"/>
        <end position="178"/>
    </location>
</feature>
<dbReference type="Proteomes" id="UP001165090">
    <property type="component" value="Unassembled WGS sequence"/>
</dbReference>
<organism evidence="2 3">
    <name type="scientific">Volvox africanus</name>
    <dbReference type="NCBI Taxonomy" id="51714"/>
    <lineage>
        <taxon>Eukaryota</taxon>
        <taxon>Viridiplantae</taxon>
        <taxon>Chlorophyta</taxon>
        <taxon>core chlorophytes</taxon>
        <taxon>Chlorophyceae</taxon>
        <taxon>CS clade</taxon>
        <taxon>Chlamydomonadales</taxon>
        <taxon>Volvocaceae</taxon>
        <taxon>Volvox</taxon>
    </lineage>
</organism>
<dbReference type="PANTHER" id="PTHR37807">
    <property type="entry name" value="OS07G0160300 PROTEIN"/>
    <property type="match status" value="1"/>
</dbReference>
<dbReference type="InterPro" id="IPR027417">
    <property type="entry name" value="P-loop_NTPase"/>
</dbReference>
<gene>
    <name evidence="2" type="ORF">VaNZ11_005916</name>
</gene>
<keyword evidence="3" id="KW-1185">Reference proteome</keyword>
<accession>A0ABQ5RZS7</accession>
<dbReference type="EMBL" id="BSDZ01000014">
    <property type="protein sequence ID" value="GLI63150.1"/>
    <property type="molecule type" value="Genomic_DNA"/>
</dbReference>
<comment type="caution">
    <text evidence="2">The sequence shown here is derived from an EMBL/GenBank/DDBJ whole genome shotgun (WGS) entry which is preliminary data.</text>
</comment>
<feature type="region of interest" description="Disordered" evidence="1">
    <location>
        <begin position="147"/>
        <end position="186"/>
    </location>
</feature>
<dbReference type="Gene3D" id="3.40.50.300">
    <property type="entry name" value="P-loop containing nucleotide triphosphate hydrolases"/>
    <property type="match status" value="1"/>
</dbReference>